<dbReference type="Pfam" id="PF00206">
    <property type="entry name" value="Lyase_1"/>
    <property type="match status" value="1"/>
</dbReference>
<evidence type="ECO:0000256" key="1">
    <source>
        <dbReference type="ARBA" id="ARBA00000985"/>
    </source>
</evidence>
<keyword evidence="5 7" id="KW-0456">Lyase</keyword>
<dbReference type="InterPro" id="IPR008948">
    <property type="entry name" value="L-Aspartase-like"/>
</dbReference>
<dbReference type="EC" id="4.3.2.1" evidence="3 5"/>
<dbReference type="GO" id="GO:0005829">
    <property type="term" value="C:cytosol"/>
    <property type="evidence" value="ECO:0007669"/>
    <property type="project" value="TreeGrafter"/>
</dbReference>
<dbReference type="PROSITE" id="PS00163">
    <property type="entry name" value="FUMARATE_LYASES"/>
    <property type="match status" value="1"/>
</dbReference>
<dbReference type="InterPro" id="IPR022761">
    <property type="entry name" value="Fumarate_lyase_N"/>
</dbReference>
<dbReference type="GO" id="GO:0042450">
    <property type="term" value="P:L-arginine biosynthetic process via ornithine"/>
    <property type="evidence" value="ECO:0007669"/>
    <property type="project" value="UniProtKB-UniRule"/>
</dbReference>
<comment type="similarity">
    <text evidence="5">Belongs to the lyase 1 family. Argininosuccinate lyase subfamily.</text>
</comment>
<dbReference type="Gene3D" id="1.20.200.10">
    <property type="entry name" value="Fumarase/aspartase (Central domain)"/>
    <property type="match status" value="1"/>
</dbReference>
<dbReference type="InterPro" id="IPR000362">
    <property type="entry name" value="Fumarate_lyase_fam"/>
</dbReference>
<evidence type="ECO:0000256" key="4">
    <source>
        <dbReference type="ARBA" id="ARBA00022571"/>
    </source>
</evidence>
<dbReference type="Gene3D" id="1.10.275.10">
    <property type="entry name" value="Fumarase/aspartase (N-terminal domain)"/>
    <property type="match status" value="1"/>
</dbReference>
<keyword evidence="5" id="KW-0028">Amino-acid biosynthesis</keyword>
<dbReference type="AlphaFoldDB" id="A0A221USB6"/>
<evidence type="ECO:0000313" key="7">
    <source>
        <dbReference type="EMBL" id="ASO04279.1"/>
    </source>
</evidence>
<dbReference type="GO" id="GO:0004056">
    <property type="term" value="F:argininosuccinate lyase activity"/>
    <property type="evidence" value="ECO:0007669"/>
    <property type="project" value="UniProtKB-UniRule"/>
</dbReference>
<gene>
    <name evidence="5 7" type="primary">argH</name>
    <name evidence="7" type="ORF">AREALGSMS7_00800</name>
</gene>
<evidence type="ECO:0000259" key="6">
    <source>
        <dbReference type="Pfam" id="PF00206"/>
    </source>
</evidence>
<keyword evidence="4 5" id="KW-0055">Arginine biosynthesis</keyword>
<dbReference type="NCBIfam" id="TIGR00838">
    <property type="entry name" value="argH"/>
    <property type="match status" value="1"/>
</dbReference>
<accession>A0A221USB6</accession>
<dbReference type="eggNOG" id="COG0165">
    <property type="taxonomic scope" value="Bacteria"/>
</dbReference>
<dbReference type="UniPathway" id="UPA00068">
    <property type="reaction ID" value="UER00114"/>
</dbReference>
<comment type="pathway">
    <text evidence="2 5">Amino-acid biosynthesis; L-arginine biosynthesis; L-arginine from L-ornithine and carbamoyl phosphate: step 3/3.</text>
</comment>
<dbReference type="PANTHER" id="PTHR43814">
    <property type="entry name" value="ARGININOSUCCINATE LYASE"/>
    <property type="match status" value="1"/>
</dbReference>
<dbReference type="KEGG" id="aalg:AREALGSMS7_00800"/>
<comment type="catalytic activity">
    <reaction evidence="1 5">
        <text>2-(N(omega)-L-arginino)succinate = fumarate + L-arginine</text>
        <dbReference type="Rhea" id="RHEA:24020"/>
        <dbReference type="ChEBI" id="CHEBI:29806"/>
        <dbReference type="ChEBI" id="CHEBI:32682"/>
        <dbReference type="ChEBI" id="CHEBI:57472"/>
        <dbReference type="EC" id="4.3.2.1"/>
    </reaction>
</comment>
<proteinExistence type="inferred from homology"/>
<reference evidence="7 8" key="1">
    <citation type="submission" date="2017-07" db="EMBL/GenBank/DDBJ databases">
        <title>Genome Sequence of Arenibacter algicola Strain SMS7 Isolated from a culture of the Diatom Skeletonema marinoi.</title>
        <authorList>
            <person name="Topel M."/>
            <person name="Pinder M.I.M."/>
            <person name="Johansson O.N."/>
            <person name="Kourtchenko O."/>
            <person name="Godhe A."/>
            <person name="Clarke A.K."/>
        </authorList>
    </citation>
    <scope>NUCLEOTIDE SEQUENCE [LARGE SCALE GENOMIC DNA]</scope>
    <source>
        <strain evidence="7 8">SMS7</strain>
    </source>
</reference>
<dbReference type="HAMAP" id="MF_00006">
    <property type="entry name" value="Arg_succ_lyase"/>
    <property type="match status" value="1"/>
</dbReference>
<evidence type="ECO:0000313" key="8">
    <source>
        <dbReference type="Proteomes" id="UP000204551"/>
    </source>
</evidence>
<dbReference type="Gene3D" id="1.10.40.30">
    <property type="entry name" value="Fumarase/aspartase (C-terminal domain)"/>
    <property type="match status" value="1"/>
</dbReference>
<dbReference type="InterPro" id="IPR009049">
    <property type="entry name" value="Argininosuccinate_lyase"/>
</dbReference>
<dbReference type="Proteomes" id="UP000204551">
    <property type="component" value="Chromosome"/>
</dbReference>
<dbReference type="PRINTS" id="PR00145">
    <property type="entry name" value="ARGSUCLYASE"/>
</dbReference>
<evidence type="ECO:0000256" key="2">
    <source>
        <dbReference type="ARBA" id="ARBA00004941"/>
    </source>
</evidence>
<evidence type="ECO:0000256" key="5">
    <source>
        <dbReference type="HAMAP-Rule" id="MF_00006"/>
    </source>
</evidence>
<dbReference type="InterPro" id="IPR024083">
    <property type="entry name" value="Fumarase/histidase_N"/>
</dbReference>
<organism evidence="7 8">
    <name type="scientific">Arenibacter algicola</name>
    <dbReference type="NCBI Taxonomy" id="616991"/>
    <lineage>
        <taxon>Bacteria</taxon>
        <taxon>Pseudomonadati</taxon>
        <taxon>Bacteroidota</taxon>
        <taxon>Flavobacteriia</taxon>
        <taxon>Flavobacteriales</taxon>
        <taxon>Flavobacteriaceae</taxon>
        <taxon>Arenibacter</taxon>
    </lineage>
</organism>
<dbReference type="PANTHER" id="PTHR43814:SF1">
    <property type="entry name" value="ARGININOSUCCINATE LYASE"/>
    <property type="match status" value="1"/>
</dbReference>
<dbReference type="InterPro" id="IPR020557">
    <property type="entry name" value="Fumarate_lyase_CS"/>
</dbReference>
<name>A0A221USB6_9FLAO</name>
<dbReference type="STRING" id="616991.GCA_000733925_03905"/>
<dbReference type="PRINTS" id="PR00149">
    <property type="entry name" value="FUMRATELYASE"/>
</dbReference>
<sequence length="426" mass="47986">MKLWDKGFSTDKKIDHFTVGNDRELDLLLAKYDVIASKAHAKMLGKIGLLTLKETDSLVTELDKIAKTIGDGTFTIEDSFEDMHSKIEFLLTLRLGDAGKKIHTARSRNDQVLVAMHLYLKNELTEIKDQTKDLFHLLLNLADKHKKVMLPGYTHLQIAMPSSFGLWFSAYAESLVDDLYFVDAAYKVADQNPLGSAAGYGSSFPIDRSFTTEEMGFETMKYNVVAAQMGRGKVEKAAAFGMSSIAATLSKMAMDICLYMSQNFNFVSFPDELTTGSSIMPHKKNPDVFELVRGKCNRLQTVPNQLILITNNLPSGYHRDLQLVKEVIVPAIQDLKACLEIMTFSLKEIRVNENILDDPKYDYLFSVDTLNELVLSGMPFRDAYKKMGKEINEGTFTPKRDIRHSHEGSFGNLCLSEIRKKMDKIS</sequence>
<feature type="domain" description="Fumarate lyase N-terminal" evidence="6">
    <location>
        <begin position="25"/>
        <end position="299"/>
    </location>
</feature>
<dbReference type="SUPFAM" id="SSF48557">
    <property type="entry name" value="L-aspartase-like"/>
    <property type="match status" value="1"/>
</dbReference>
<evidence type="ECO:0000256" key="3">
    <source>
        <dbReference type="ARBA" id="ARBA00012338"/>
    </source>
</evidence>
<comment type="subcellular location">
    <subcellularLocation>
        <location evidence="5">Cytoplasm</location>
    </subcellularLocation>
</comment>
<keyword evidence="5" id="KW-0963">Cytoplasm</keyword>
<dbReference type="EMBL" id="CP022515">
    <property type="protein sequence ID" value="ASO04279.1"/>
    <property type="molecule type" value="Genomic_DNA"/>
</dbReference>
<dbReference type="CDD" id="cd01359">
    <property type="entry name" value="Argininosuccinate_lyase"/>
    <property type="match status" value="1"/>
</dbReference>
<protein>
    <recommendedName>
        <fullName evidence="3 5">Argininosuccinate lyase</fullName>
        <shortName evidence="5">ASAL</shortName>
        <ecNumber evidence="3 5">4.3.2.1</ecNumber>
    </recommendedName>
    <alternativeName>
        <fullName evidence="5">Arginosuccinase</fullName>
    </alternativeName>
</protein>
<dbReference type="RefSeq" id="WP_093977339.1">
    <property type="nucleotide sequence ID" value="NZ_CP022515.1"/>
</dbReference>